<feature type="region of interest" description="Disordered" evidence="1">
    <location>
        <begin position="1"/>
        <end position="46"/>
    </location>
</feature>
<evidence type="ECO:0000313" key="2">
    <source>
        <dbReference type="EMBL" id="GFD57644.1"/>
    </source>
</evidence>
<feature type="non-terminal residue" evidence="2">
    <location>
        <position position="1"/>
    </location>
</feature>
<name>A0A699XMF7_TANCI</name>
<comment type="caution">
    <text evidence="2">The sequence shown here is derived from an EMBL/GenBank/DDBJ whole genome shotgun (WGS) entry which is preliminary data.</text>
</comment>
<sequence length="79" mass="9114">DLRDARLLRRTPESLHERLGQSVPDRHPGRYRPAMPRRATDADPVPECARPQPAAHLVRLLRFQPFSRLRMDEGALPLL</sequence>
<dbReference type="AlphaFoldDB" id="A0A699XMF7"/>
<protein>
    <submittedName>
        <fullName evidence="2">Uncharacterized protein</fullName>
    </submittedName>
</protein>
<accession>A0A699XMF7</accession>
<feature type="compositionally biased region" description="Basic and acidic residues" evidence="1">
    <location>
        <begin position="1"/>
        <end position="28"/>
    </location>
</feature>
<organism evidence="2">
    <name type="scientific">Tanacetum cinerariifolium</name>
    <name type="common">Dalmatian daisy</name>
    <name type="synonym">Chrysanthemum cinerariifolium</name>
    <dbReference type="NCBI Taxonomy" id="118510"/>
    <lineage>
        <taxon>Eukaryota</taxon>
        <taxon>Viridiplantae</taxon>
        <taxon>Streptophyta</taxon>
        <taxon>Embryophyta</taxon>
        <taxon>Tracheophyta</taxon>
        <taxon>Spermatophyta</taxon>
        <taxon>Magnoliopsida</taxon>
        <taxon>eudicotyledons</taxon>
        <taxon>Gunneridae</taxon>
        <taxon>Pentapetalae</taxon>
        <taxon>asterids</taxon>
        <taxon>campanulids</taxon>
        <taxon>Asterales</taxon>
        <taxon>Asteraceae</taxon>
        <taxon>Asteroideae</taxon>
        <taxon>Anthemideae</taxon>
        <taxon>Anthemidinae</taxon>
        <taxon>Tanacetum</taxon>
    </lineage>
</organism>
<proteinExistence type="predicted"/>
<reference evidence="2" key="1">
    <citation type="journal article" date="2019" name="Sci. Rep.">
        <title>Draft genome of Tanacetum cinerariifolium, the natural source of mosquito coil.</title>
        <authorList>
            <person name="Yamashiro T."/>
            <person name="Shiraishi A."/>
            <person name="Satake H."/>
            <person name="Nakayama K."/>
        </authorList>
    </citation>
    <scope>NUCLEOTIDE SEQUENCE</scope>
</reference>
<dbReference type="EMBL" id="BKCJ011843518">
    <property type="protein sequence ID" value="GFD57644.1"/>
    <property type="molecule type" value="Genomic_DNA"/>
</dbReference>
<gene>
    <name evidence="2" type="ORF">Tci_929613</name>
</gene>
<evidence type="ECO:0000256" key="1">
    <source>
        <dbReference type="SAM" id="MobiDB-lite"/>
    </source>
</evidence>